<dbReference type="Proteomes" id="UP000095767">
    <property type="component" value="Unassembled WGS sequence"/>
</dbReference>
<keyword evidence="3" id="KW-1185">Reference proteome</keyword>
<dbReference type="OrthoDB" id="615850at2759"/>
<feature type="compositionally biased region" description="Low complexity" evidence="1">
    <location>
        <begin position="1"/>
        <end position="22"/>
    </location>
</feature>
<gene>
    <name evidence="2" type="ORF">BAE44_0013419</name>
</gene>
<feature type="compositionally biased region" description="Gly residues" evidence="1">
    <location>
        <begin position="23"/>
        <end position="36"/>
    </location>
</feature>
<proteinExistence type="predicted"/>
<reference evidence="2 3" key="1">
    <citation type="submission" date="2016-09" db="EMBL/GenBank/DDBJ databases">
        <title>The draft genome of Dichanthelium oligosanthes: A C3 panicoid grass species.</title>
        <authorList>
            <person name="Studer A.J."/>
            <person name="Schnable J.C."/>
            <person name="Brutnell T.P."/>
        </authorList>
    </citation>
    <scope>NUCLEOTIDE SEQUENCE [LARGE SCALE GENOMIC DNA]</scope>
    <source>
        <strain evidence="3">cv. Kellogg 1175</strain>
        <tissue evidence="2">Leaf</tissue>
    </source>
</reference>
<feature type="region of interest" description="Disordered" evidence="1">
    <location>
        <begin position="1"/>
        <end position="36"/>
    </location>
</feature>
<dbReference type="AlphaFoldDB" id="A0A1E5VKG0"/>
<evidence type="ECO:0000313" key="2">
    <source>
        <dbReference type="EMBL" id="OEL25562.1"/>
    </source>
</evidence>
<organism evidence="2 3">
    <name type="scientific">Dichanthelium oligosanthes</name>
    <dbReference type="NCBI Taxonomy" id="888268"/>
    <lineage>
        <taxon>Eukaryota</taxon>
        <taxon>Viridiplantae</taxon>
        <taxon>Streptophyta</taxon>
        <taxon>Embryophyta</taxon>
        <taxon>Tracheophyta</taxon>
        <taxon>Spermatophyta</taxon>
        <taxon>Magnoliopsida</taxon>
        <taxon>Liliopsida</taxon>
        <taxon>Poales</taxon>
        <taxon>Poaceae</taxon>
        <taxon>PACMAD clade</taxon>
        <taxon>Panicoideae</taxon>
        <taxon>Panicodae</taxon>
        <taxon>Paniceae</taxon>
        <taxon>Dichantheliinae</taxon>
        <taxon>Dichanthelium</taxon>
    </lineage>
</organism>
<sequence>MSAGASGAAASGADGGATSDIGAGAGDGTAGAGGGRASGALAGGAGGVAASKTSGAANGAGCTAVSRVHPWLPEGMDPKSSYFLEIKPYGNPKKSRKEFDCFVVDKVLDSDRTNLKDFVDWLEEKYPLGYGEIAHVH</sequence>
<name>A0A1E5VKG0_9POAL</name>
<comment type="caution">
    <text evidence="2">The sequence shown here is derived from an EMBL/GenBank/DDBJ whole genome shotgun (WGS) entry which is preliminary data.</text>
</comment>
<accession>A0A1E5VKG0</accession>
<evidence type="ECO:0000313" key="3">
    <source>
        <dbReference type="Proteomes" id="UP000095767"/>
    </source>
</evidence>
<protein>
    <submittedName>
        <fullName evidence="2">Uncharacterized protein</fullName>
    </submittedName>
</protein>
<evidence type="ECO:0000256" key="1">
    <source>
        <dbReference type="SAM" id="MobiDB-lite"/>
    </source>
</evidence>
<dbReference type="EMBL" id="LWDX02037009">
    <property type="protein sequence ID" value="OEL25562.1"/>
    <property type="molecule type" value="Genomic_DNA"/>
</dbReference>